<sequence length="223" mass="25300">MATESTPNPQAHCRLFALPAEIRNDIYSLVLTSPWPAKGALALTPTPRDPSTLTVLSLLQTCRLINDEACGLFYSTHIRVIYRMAWKKREQLHIFTRRTSIKRLSAIPKLTVFVICMEDVSAVFKLLYKFKGLKSLHLLHGVQANWGVHLIQWENLQKDFACERRFLAAAAQKLPRCLSIAADQALKSHSELMEGRLSLILNETRLKQAEDELDTSDLSETND</sequence>
<dbReference type="EMBL" id="JAUTXU010000098">
    <property type="protein sequence ID" value="KAK3708755.1"/>
    <property type="molecule type" value="Genomic_DNA"/>
</dbReference>
<evidence type="ECO:0000313" key="2">
    <source>
        <dbReference type="Proteomes" id="UP001281147"/>
    </source>
</evidence>
<name>A0ACC3N2S7_9PEZI</name>
<protein>
    <submittedName>
        <fullName evidence="1">Uncharacterized protein</fullName>
    </submittedName>
</protein>
<comment type="caution">
    <text evidence="1">The sequence shown here is derived from an EMBL/GenBank/DDBJ whole genome shotgun (WGS) entry which is preliminary data.</text>
</comment>
<dbReference type="Proteomes" id="UP001281147">
    <property type="component" value="Unassembled WGS sequence"/>
</dbReference>
<proteinExistence type="predicted"/>
<reference evidence="1" key="1">
    <citation type="submission" date="2023-07" db="EMBL/GenBank/DDBJ databases">
        <title>Black Yeasts Isolated from many extreme environments.</title>
        <authorList>
            <person name="Coleine C."/>
            <person name="Stajich J.E."/>
            <person name="Selbmann L."/>
        </authorList>
    </citation>
    <scope>NUCLEOTIDE SEQUENCE</scope>
    <source>
        <strain evidence="1">CCFEE 5714</strain>
    </source>
</reference>
<gene>
    <name evidence="1" type="ORF">LTR37_011276</name>
</gene>
<accession>A0ACC3N2S7</accession>
<evidence type="ECO:0000313" key="1">
    <source>
        <dbReference type="EMBL" id="KAK3708755.1"/>
    </source>
</evidence>
<keyword evidence="2" id="KW-1185">Reference proteome</keyword>
<organism evidence="1 2">
    <name type="scientific">Vermiconidia calcicola</name>
    <dbReference type="NCBI Taxonomy" id="1690605"/>
    <lineage>
        <taxon>Eukaryota</taxon>
        <taxon>Fungi</taxon>
        <taxon>Dikarya</taxon>
        <taxon>Ascomycota</taxon>
        <taxon>Pezizomycotina</taxon>
        <taxon>Dothideomycetes</taxon>
        <taxon>Dothideomycetidae</taxon>
        <taxon>Mycosphaerellales</taxon>
        <taxon>Extremaceae</taxon>
        <taxon>Vermiconidia</taxon>
    </lineage>
</organism>